<dbReference type="InterPro" id="IPR020234">
    <property type="entry name" value="Mite_allergen_group-7"/>
</dbReference>
<evidence type="ECO:0000256" key="1">
    <source>
        <dbReference type="SAM" id="Phobius"/>
    </source>
</evidence>
<keyword evidence="3" id="KW-1185">Reference proteome</keyword>
<feature type="transmembrane region" description="Helical" evidence="1">
    <location>
        <begin position="5"/>
        <end position="30"/>
    </location>
</feature>
<dbReference type="InterPro" id="IPR038602">
    <property type="entry name" value="Mite_allergen_7_sf"/>
</dbReference>
<dbReference type="Pfam" id="PF16984">
    <property type="entry name" value="Grp7_allergen"/>
    <property type="match status" value="1"/>
</dbReference>
<dbReference type="Proteomes" id="UP000324832">
    <property type="component" value="Unassembled WGS sequence"/>
</dbReference>
<keyword evidence="1" id="KW-1133">Transmembrane helix</keyword>
<keyword evidence="1" id="KW-0812">Transmembrane</keyword>
<sequence length="174" mass="18965">MKNNIIILCIILWEPKAFSLFLLVVCKAIMKGTKSIALLFVALLVAAEANISKYTPVARWSLGETATVNDYVDNTISSLIPFIQENGLDPMALPDIVEGFSVLQNGRMTGLVNVSRSGDQKVNYFAKMLRVRFNYDYLVKVMNIGPTGRIVGSLSNVSESHSAVTSSLTGSSTQ</sequence>
<keyword evidence="1" id="KW-0472">Membrane</keyword>
<organism evidence="2 3">
    <name type="scientific">Leptidea sinapis</name>
    <dbReference type="NCBI Taxonomy" id="189913"/>
    <lineage>
        <taxon>Eukaryota</taxon>
        <taxon>Metazoa</taxon>
        <taxon>Ecdysozoa</taxon>
        <taxon>Arthropoda</taxon>
        <taxon>Hexapoda</taxon>
        <taxon>Insecta</taxon>
        <taxon>Pterygota</taxon>
        <taxon>Neoptera</taxon>
        <taxon>Endopterygota</taxon>
        <taxon>Lepidoptera</taxon>
        <taxon>Glossata</taxon>
        <taxon>Ditrysia</taxon>
        <taxon>Papilionoidea</taxon>
        <taxon>Pieridae</taxon>
        <taxon>Dismorphiinae</taxon>
        <taxon>Leptidea</taxon>
    </lineage>
</organism>
<evidence type="ECO:0000313" key="3">
    <source>
        <dbReference type="Proteomes" id="UP000324832"/>
    </source>
</evidence>
<dbReference type="AlphaFoldDB" id="A0A5E4QA88"/>
<gene>
    <name evidence="2" type="ORF">LSINAPIS_LOCUS6165</name>
</gene>
<evidence type="ECO:0000313" key="2">
    <source>
        <dbReference type="EMBL" id="VVC94154.1"/>
    </source>
</evidence>
<name>A0A5E4QA88_9NEOP</name>
<proteinExistence type="predicted"/>
<protein>
    <submittedName>
        <fullName evidence="2">Uncharacterized protein</fullName>
    </submittedName>
</protein>
<dbReference type="EMBL" id="FZQP02001892">
    <property type="protein sequence ID" value="VVC94154.1"/>
    <property type="molecule type" value="Genomic_DNA"/>
</dbReference>
<dbReference type="Gene3D" id="3.15.10.50">
    <property type="match status" value="1"/>
</dbReference>
<accession>A0A5E4QA88</accession>
<reference evidence="2 3" key="1">
    <citation type="submission" date="2017-07" db="EMBL/GenBank/DDBJ databases">
        <authorList>
            <person name="Talla V."/>
            <person name="Backstrom N."/>
        </authorList>
    </citation>
    <scope>NUCLEOTIDE SEQUENCE [LARGE SCALE GENOMIC DNA]</scope>
</reference>